<evidence type="ECO:0000313" key="3">
    <source>
        <dbReference type="Proteomes" id="UP000585836"/>
    </source>
</evidence>
<evidence type="ECO:0000313" key="2">
    <source>
        <dbReference type="EMBL" id="MBB5931954.1"/>
    </source>
</evidence>
<dbReference type="EMBL" id="JACHJK010000020">
    <property type="protein sequence ID" value="MBB5931954.1"/>
    <property type="molecule type" value="Genomic_DNA"/>
</dbReference>
<organism evidence="2 3">
    <name type="scientific">Streptomyces echinatus</name>
    <dbReference type="NCBI Taxonomy" id="67293"/>
    <lineage>
        <taxon>Bacteria</taxon>
        <taxon>Bacillati</taxon>
        <taxon>Actinomycetota</taxon>
        <taxon>Actinomycetes</taxon>
        <taxon>Kitasatosporales</taxon>
        <taxon>Streptomycetaceae</taxon>
        <taxon>Streptomyces</taxon>
    </lineage>
</organism>
<keyword evidence="3" id="KW-1185">Reference proteome</keyword>
<comment type="caution">
    <text evidence="2">The sequence shown here is derived from an EMBL/GenBank/DDBJ whole genome shotgun (WGS) entry which is preliminary data.</text>
</comment>
<protein>
    <submittedName>
        <fullName evidence="2">Uncharacterized protein</fullName>
    </submittedName>
</protein>
<gene>
    <name evidence="2" type="ORF">FHS34_007463</name>
</gene>
<name>A0A7W9Q1M3_9ACTN</name>
<dbReference type="AlphaFoldDB" id="A0A7W9Q1M3"/>
<dbReference type="Proteomes" id="UP000585836">
    <property type="component" value="Unassembled WGS sequence"/>
</dbReference>
<sequence>MEAVGVSGQPEEPVLFRDELRFGAVLATPSVGQFVRGVELFCGERVGVAVDERLHVDAGRFGGQDVLQRVVVGSAQQPDPLAPQAMVTGQGVRLDELFAPLTAATAGGAEDRAVAGLEQDQNYGAHAVGWPGRAPRSLRWPRKEPAP</sequence>
<evidence type="ECO:0000256" key="1">
    <source>
        <dbReference type="SAM" id="MobiDB-lite"/>
    </source>
</evidence>
<reference evidence="2 3" key="1">
    <citation type="submission" date="2020-08" db="EMBL/GenBank/DDBJ databases">
        <title>Genomic Encyclopedia of Type Strains, Phase III (KMG-III): the genomes of soil and plant-associated and newly described type strains.</title>
        <authorList>
            <person name="Whitman W."/>
        </authorList>
    </citation>
    <scope>NUCLEOTIDE SEQUENCE [LARGE SCALE GENOMIC DNA]</scope>
    <source>
        <strain evidence="2 3">CECT 3313</strain>
    </source>
</reference>
<proteinExistence type="predicted"/>
<accession>A0A7W9Q1M3</accession>
<feature type="region of interest" description="Disordered" evidence="1">
    <location>
        <begin position="125"/>
        <end position="147"/>
    </location>
</feature>